<name>A0A066RMV8_9GAMM</name>
<comment type="caution">
    <text evidence="1">The sequence shown here is derived from an EMBL/GenBank/DDBJ whole genome shotgun (WGS) entry which is preliminary data.</text>
</comment>
<sequence>MRQSVYLRFAVLLIRLDLHREEEAWRREYRRMQVHLPQLSSHILKDMGIDKDMRVDSALVGQRAMRKSRHLRRAFRSRSLT</sequence>
<protein>
    <recommendedName>
        <fullName evidence="3">DUF1127 domain-containing protein</fullName>
    </recommendedName>
</protein>
<reference evidence="1 2" key="1">
    <citation type="submission" date="2014-04" db="EMBL/GenBank/DDBJ databases">
        <title>Draft genome sequence of Photobacterium halotolerans S2753: a solonamide, ngercheumicin and holomycin producer.</title>
        <authorList>
            <person name="Machado H.R."/>
            <person name="Gram L."/>
        </authorList>
    </citation>
    <scope>NUCLEOTIDE SEQUENCE [LARGE SCALE GENOMIC DNA]</scope>
    <source>
        <strain evidence="1 2">S2753</strain>
    </source>
</reference>
<keyword evidence="2" id="KW-1185">Reference proteome</keyword>
<organism evidence="1 2">
    <name type="scientific">Photobacterium galatheae</name>
    <dbReference type="NCBI Taxonomy" id="1654360"/>
    <lineage>
        <taxon>Bacteria</taxon>
        <taxon>Pseudomonadati</taxon>
        <taxon>Pseudomonadota</taxon>
        <taxon>Gammaproteobacteria</taxon>
        <taxon>Vibrionales</taxon>
        <taxon>Vibrionaceae</taxon>
        <taxon>Photobacterium</taxon>
    </lineage>
</organism>
<evidence type="ECO:0000313" key="1">
    <source>
        <dbReference type="EMBL" id="KDM90471.1"/>
    </source>
</evidence>
<proteinExistence type="predicted"/>
<dbReference type="OrthoDB" id="5828826at2"/>
<dbReference type="RefSeq" id="WP_036755236.1">
    <property type="nucleotide sequence ID" value="NZ_JAGSGC010000001.1"/>
</dbReference>
<dbReference type="EMBL" id="JMIB01000032">
    <property type="protein sequence ID" value="KDM90471.1"/>
    <property type="molecule type" value="Genomic_DNA"/>
</dbReference>
<dbReference type="Proteomes" id="UP000027192">
    <property type="component" value="Unassembled WGS sequence"/>
</dbReference>
<gene>
    <name evidence="1" type="ORF">EA58_17250</name>
</gene>
<evidence type="ECO:0008006" key="3">
    <source>
        <dbReference type="Google" id="ProtNLM"/>
    </source>
</evidence>
<dbReference type="AlphaFoldDB" id="A0A066RMV8"/>
<accession>A0A066RMV8</accession>
<evidence type="ECO:0000313" key="2">
    <source>
        <dbReference type="Proteomes" id="UP000027192"/>
    </source>
</evidence>